<reference evidence="10" key="2">
    <citation type="submission" date="2020-09" db="EMBL/GenBank/DDBJ databases">
        <authorList>
            <person name="Blom J."/>
        </authorList>
    </citation>
    <scope>NUCLEOTIDE SEQUENCE</scope>
    <source>
        <strain evidence="10">No.66</strain>
    </source>
</reference>
<dbReference type="InterPro" id="IPR002125">
    <property type="entry name" value="CMP_dCMP_dom"/>
</dbReference>
<feature type="domain" description="CMP/dCMP-type deaminase" evidence="9">
    <location>
        <begin position="13"/>
        <end position="124"/>
    </location>
</feature>
<dbReference type="AlphaFoldDB" id="A0A1J1JC06"/>
<dbReference type="EMBL" id="LR882963">
    <property type="protein sequence ID" value="CAD5961947.1"/>
    <property type="molecule type" value="Genomic_DNA"/>
</dbReference>
<protein>
    <recommendedName>
        <fullName evidence="8">tRNA-specific adenosine deaminase</fullName>
        <ecNumber evidence="8">3.5.4.33</ecNumber>
    </recommendedName>
</protein>
<dbReference type="InterPro" id="IPR016192">
    <property type="entry name" value="APOBEC/CMP_deaminase_Zn-bd"/>
</dbReference>
<evidence type="ECO:0000256" key="7">
    <source>
        <dbReference type="ARBA" id="ARBA00048045"/>
    </source>
</evidence>
<evidence type="ECO:0000256" key="1">
    <source>
        <dbReference type="ARBA" id="ARBA00010669"/>
    </source>
</evidence>
<dbReference type="PANTHER" id="PTHR11079">
    <property type="entry name" value="CYTOSINE DEAMINASE FAMILY MEMBER"/>
    <property type="match status" value="1"/>
</dbReference>
<dbReference type="PANTHER" id="PTHR11079:SF202">
    <property type="entry name" value="TRNA-SPECIFIC ADENOSINE DEAMINASE"/>
    <property type="match status" value="1"/>
</dbReference>
<dbReference type="PROSITE" id="PS51747">
    <property type="entry name" value="CYT_DCMP_DEAMINASES_2"/>
    <property type="match status" value="1"/>
</dbReference>
<keyword evidence="6 8" id="KW-0862">Zinc</keyword>
<feature type="binding site" evidence="8">
    <location>
        <position position="95"/>
    </location>
    <ligand>
        <name>Zn(2+)</name>
        <dbReference type="ChEBI" id="CHEBI:29105"/>
        <note>catalytic</note>
    </ligand>
</feature>
<dbReference type="Pfam" id="PF14437">
    <property type="entry name" value="MafB19-deam"/>
    <property type="match status" value="1"/>
</dbReference>
<feature type="binding site" evidence="8">
    <location>
        <position position="98"/>
    </location>
    <ligand>
        <name>Zn(2+)</name>
        <dbReference type="ChEBI" id="CHEBI:29105"/>
        <note>catalytic</note>
    </ligand>
</feature>
<comment type="catalytic activity">
    <reaction evidence="7 8">
        <text>adenosine(34) in tRNA + H2O + H(+) = inosine(34) in tRNA + NH4(+)</text>
        <dbReference type="Rhea" id="RHEA:43168"/>
        <dbReference type="Rhea" id="RHEA-COMP:10373"/>
        <dbReference type="Rhea" id="RHEA-COMP:10374"/>
        <dbReference type="ChEBI" id="CHEBI:15377"/>
        <dbReference type="ChEBI" id="CHEBI:15378"/>
        <dbReference type="ChEBI" id="CHEBI:28938"/>
        <dbReference type="ChEBI" id="CHEBI:74411"/>
        <dbReference type="ChEBI" id="CHEBI:82852"/>
        <dbReference type="EC" id="3.5.4.33"/>
    </reaction>
</comment>
<evidence type="ECO:0000256" key="2">
    <source>
        <dbReference type="ARBA" id="ARBA00011738"/>
    </source>
</evidence>
<feature type="binding site" evidence="8">
    <location>
        <position position="65"/>
    </location>
    <ligand>
        <name>Zn(2+)</name>
        <dbReference type="ChEBI" id="CHEBI:29105"/>
        <note>catalytic</note>
    </ligand>
</feature>
<evidence type="ECO:0000256" key="6">
    <source>
        <dbReference type="ARBA" id="ARBA00022833"/>
    </source>
</evidence>
<dbReference type="CDD" id="cd01285">
    <property type="entry name" value="nucleoside_deaminase"/>
    <property type="match status" value="1"/>
</dbReference>
<dbReference type="HAMAP" id="MF_00972">
    <property type="entry name" value="tRNA_aden_deaminase"/>
    <property type="match status" value="1"/>
</dbReference>
<dbReference type="EC" id="3.5.4.33" evidence="8"/>
<evidence type="ECO:0000256" key="4">
    <source>
        <dbReference type="ARBA" id="ARBA00022723"/>
    </source>
</evidence>
<evidence type="ECO:0000313" key="10">
    <source>
        <dbReference type="EMBL" id="CAD5961947.1"/>
    </source>
</evidence>
<dbReference type="GO" id="GO:0052717">
    <property type="term" value="F:tRNA-specific adenosine-34 deaminase activity"/>
    <property type="evidence" value="ECO:0007669"/>
    <property type="project" value="UniProtKB-UniRule"/>
</dbReference>
<dbReference type="Gene3D" id="3.40.140.10">
    <property type="entry name" value="Cytidine Deaminase, domain 2"/>
    <property type="match status" value="1"/>
</dbReference>
<dbReference type="Proteomes" id="UP001153761">
    <property type="component" value="Chromosome"/>
</dbReference>
<evidence type="ECO:0000313" key="11">
    <source>
        <dbReference type="EMBL" id="CUM58954.1"/>
    </source>
</evidence>
<proteinExistence type="inferred from homology"/>
<reference evidence="11" key="1">
    <citation type="submission" date="2015-09" db="EMBL/GenBank/DDBJ databases">
        <authorList>
            <person name="Jackson K.R."/>
            <person name="Lunt B.L."/>
            <person name="Fisher J.N.B."/>
            <person name="Gardner A.V."/>
            <person name="Bailey M.E."/>
            <person name="Deus L.M."/>
            <person name="Earl A.S."/>
            <person name="Gibby P.D."/>
            <person name="Hartmann K.A."/>
            <person name="Liu J.E."/>
            <person name="Manci A.M."/>
            <person name="Nielsen D.A."/>
            <person name="Solomon M.B."/>
            <person name="Breakwell D.P."/>
            <person name="Burnett S.H."/>
            <person name="Grose J.H."/>
        </authorList>
    </citation>
    <scope>NUCLEOTIDE SEQUENCE</scope>
    <source>
        <strain evidence="11">7805</strain>
    </source>
</reference>
<organism evidence="11">
    <name type="scientific">Planktothrix agardhii</name>
    <name type="common">Oscillatoria agardhii</name>
    <dbReference type="NCBI Taxonomy" id="1160"/>
    <lineage>
        <taxon>Bacteria</taxon>
        <taxon>Bacillati</taxon>
        <taxon>Cyanobacteriota</taxon>
        <taxon>Cyanophyceae</taxon>
        <taxon>Oscillatoriophycideae</taxon>
        <taxon>Oscillatoriales</taxon>
        <taxon>Microcoleaceae</taxon>
        <taxon>Planktothrix</taxon>
    </lineage>
</organism>
<keyword evidence="5 8" id="KW-0378">Hydrolase</keyword>
<dbReference type="InterPro" id="IPR058535">
    <property type="entry name" value="MafB19-deam"/>
</dbReference>
<dbReference type="InterPro" id="IPR028883">
    <property type="entry name" value="tRNA_aden_deaminase"/>
</dbReference>
<evidence type="ECO:0000256" key="8">
    <source>
        <dbReference type="HAMAP-Rule" id="MF_00972"/>
    </source>
</evidence>
<feature type="active site" description="Proton donor" evidence="8">
    <location>
        <position position="67"/>
    </location>
</feature>
<comment type="cofactor">
    <cofactor evidence="8">
        <name>Zn(2+)</name>
        <dbReference type="ChEBI" id="CHEBI:29105"/>
    </cofactor>
    <text evidence="8">Binds 1 zinc ion per subunit.</text>
</comment>
<dbReference type="EMBL" id="LO018304">
    <property type="protein sequence ID" value="CUM58954.1"/>
    <property type="molecule type" value="Genomic_DNA"/>
</dbReference>
<dbReference type="PROSITE" id="PS00903">
    <property type="entry name" value="CYT_DCMP_DEAMINASES_1"/>
    <property type="match status" value="1"/>
</dbReference>
<dbReference type="RefSeq" id="WP_026787887.1">
    <property type="nucleotide sequence ID" value="NZ_JBAVBW010000258.1"/>
</dbReference>
<keyword evidence="4 8" id="KW-0479">Metal-binding</keyword>
<evidence type="ECO:0000256" key="3">
    <source>
        <dbReference type="ARBA" id="ARBA00022694"/>
    </source>
</evidence>
<evidence type="ECO:0000259" key="9">
    <source>
        <dbReference type="PROSITE" id="PS51747"/>
    </source>
</evidence>
<name>A0A1J1JC06_PLAAG</name>
<accession>A0A1J1JC06</accession>
<comment type="similarity">
    <text evidence="1">Belongs to the cytidine and deoxycytidylate deaminase family. ADAT2 subfamily.</text>
</comment>
<comment type="subunit">
    <text evidence="2 8">Homodimer.</text>
</comment>
<dbReference type="GeneID" id="77288726"/>
<dbReference type="InterPro" id="IPR016193">
    <property type="entry name" value="Cytidine_deaminase-like"/>
</dbReference>
<sequence>MSGSPNPIFNNYSTHQYWMSRALELAQQAGEAGEVPVGAIIINQNNQLISQAQNRKERDCDPTAHAEILALREAGKLLKNWHLNTCTLYVTLEPCPLCTGAILQARLGLLVYGADDPKTGTIRTVINLPNSPCSYHKLSVLGGILESPCRQQLQSWFAQKRN</sequence>
<dbReference type="NCBIfam" id="NF008113">
    <property type="entry name" value="PRK10860.1"/>
    <property type="match status" value="1"/>
</dbReference>
<comment type="function">
    <text evidence="8">Catalyzes the deamination of adenosine to inosine at the wobble position 34 of tRNA(Arg2).</text>
</comment>
<dbReference type="GO" id="GO:0002100">
    <property type="term" value="P:tRNA wobble adenosine to inosine editing"/>
    <property type="evidence" value="ECO:0007669"/>
    <property type="project" value="UniProtKB-UniRule"/>
</dbReference>
<dbReference type="SUPFAM" id="SSF53927">
    <property type="entry name" value="Cytidine deaminase-like"/>
    <property type="match status" value="1"/>
</dbReference>
<gene>
    <name evidence="8 11" type="primary">tadA</name>
    <name evidence="10" type="ORF">PANO66_03347</name>
    <name evidence="11" type="ORF">PLAM_0987</name>
</gene>
<keyword evidence="3 8" id="KW-0819">tRNA processing</keyword>
<dbReference type="GO" id="GO:0008270">
    <property type="term" value="F:zinc ion binding"/>
    <property type="evidence" value="ECO:0007669"/>
    <property type="project" value="UniProtKB-UniRule"/>
</dbReference>
<evidence type="ECO:0000256" key="5">
    <source>
        <dbReference type="ARBA" id="ARBA00022801"/>
    </source>
</evidence>